<reference evidence="3" key="2">
    <citation type="submission" date="2024-10" db="UniProtKB">
        <authorList>
            <consortium name="EnsemblProtists"/>
        </authorList>
    </citation>
    <scope>IDENTIFICATION</scope>
</reference>
<dbReference type="SUPFAM" id="SSF49503">
    <property type="entry name" value="Cupredoxins"/>
    <property type="match status" value="2"/>
</dbReference>
<dbReference type="Proteomes" id="UP000013827">
    <property type="component" value="Unassembled WGS sequence"/>
</dbReference>
<keyword evidence="4" id="KW-1185">Reference proteome</keyword>
<dbReference type="InterPro" id="IPR011706">
    <property type="entry name" value="Cu-oxidase_C"/>
</dbReference>
<dbReference type="GeneID" id="17263036"/>
<dbReference type="RefSeq" id="XP_005769305.1">
    <property type="nucleotide sequence ID" value="XM_005769248.1"/>
</dbReference>
<dbReference type="AlphaFoldDB" id="A0A0D3J041"/>
<dbReference type="EnsemblProtists" id="EOD16876">
    <property type="protein sequence ID" value="EOD16876"/>
    <property type="gene ID" value="EMIHUDRAFT_210481"/>
</dbReference>
<accession>A0A0D3J041</accession>
<keyword evidence="1" id="KW-0479">Metal-binding</keyword>
<protein>
    <recommendedName>
        <fullName evidence="2">Plastocyanin-like domain-containing protein</fullName>
    </recommendedName>
</protein>
<dbReference type="Gene3D" id="2.60.40.420">
    <property type="entry name" value="Cupredoxins - blue copper proteins"/>
    <property type="match status" value="3"/>
</dbReference>
<proteinExistence type="predicted"/>
<dbReference type="InterPro" id="IPR008972">
    <property type="entry name" value="Cupredoxin"/>
</dbReference>
<dbReference type="InterPro" id="IPR002355">
    <property type="entry name" value="Cu_oxidase_Cu_BS"/>
</dbReference>
<feature type="domain" description="Plastocyanin-like" evidence="2">
    <location>
        <begin position="346"/>
        <end position="421"/>
    </location>
</feature>
<sequence length="458" mass="48425">MASNHASLATRTRYTRLDLERPRRCACGVAALAVAASLAAVAALAASPLARSGGVVAARRTDSAAASSEPAARPRGAVSGAATGVQFVVRGEAQQVVRSVGGWLNYTLDVTEGVFLLPRGISFATRLYNGVSPAPLLLARPGDRIRLRLRNRLGPDVASPNDGKGNGLRQANTTNLHLHGIYADAEKLYEYLLHPQTGSSLLFYHPHADGSTWEEALGLPVAASHALPAGGWLRLRLINSDSSLSGLRLGFSEARVSDAGCRTVLLGWDGVWLRSPRDVPSLLLPSGGRADVLPYLLKGTHEFGSLGSAAFGGVMPAGHPVAVLAVELAFSDSSGGNVINDKIFNAPGTGAKTHPYHQHMTHFQAEHEPLVAVGDWRDMLPLLWPIATGDVGFTIRFVAPFVGLMMVHCHIQKHSDNGMLALAQIHDAASEEERTPAAEAREAAAYRASVRGAGASRE</sequence>
<evidence type="ECO:0000313" key="3">
    <source>
        <dbReference type="EnsemblProtists" id="EOD16876"/>
    </source>
</evidence>
<dbReference type="GO" id="GO:0016491">
    <property type="term" value="F:oxidoreductase activity"/>
    <property type="evidence" value="ECO:0007669"/>
    <property type="project" value="InterPro"/>
</dbReference>
<evidence type="ECO:0000313" key="4">
    <source>
        <dbReference type="Proteomes" id="UP000013827"/>
    </source>
</evidence>
<dbReference type="GO" id="GO:0005507">
    <property type="term" value="F:copper ion binding"/>
    <property type="evidence" value="ECO:0007669"/>
    <property type="project" value="InterPro"/>
</dbReference>
<organism evidence="3 4">
    <name type="scientific">Emiliania huxleyi (strain CCMP1516)</name>
    <dbReference type="NCBI Taxonomy" id="280463"/>
    <lineage>
        <taxon>Eukaryota</taxon>
        <taxon>Haptista</taxon>
        <taxon>Haptophyta</taxon>
        <taxon>Prymnesiophyceae</taxon>
        <taxon>Isochrysidales</taxon>
        <taxon>Noelaerhabdaceae</taxon>
        <taxon>Emiliania</taxon>
    </lineage>
</organism>
<dbReference type="HOGENOM" id="CLU_597778_0_0_1"/>
<evidence type="ECO:0000256" key="1">
    <source>
        <dbReference type="ARBA" id="ARBA00022723"/>
    </source>
</evidence>
<reference evidence="4" key="1">
    <citation type="journal article" date="2013" name="Nature">
        <title>Pan genome of the phytoplankton Emiliania underpins its global distribution.</title>
        <authorList>
            <person name="Read B.A."/>
            <person name="Kegel J."/>
            <person name="Klute M.J."/>
            <person name="Kuo A."/>
            <person name="Lefebvre S.C."/>
            <person name="Maumus F."/>
            <person name="Mayer C."/>
            <person name="Miller J."/>
            <person name="Monier A."/>
            <person name="Salamov A."/>
            <person name="Young J."/>
            <person name="Aguilar M."/>
            <person name="Claverie J.M."/>
            <person name="Frickenhaus S."/>
            <person name="Gonzalez K."/>
            <person name="Herman E.K."/>
            <person name="Lin Y.C."/>
            <person name="Napier J."/>
            <person name="Ogata H."/>
            <person name="Sarno A.F."/>
            <person name="Shmutz J."/>
            <person name="Schroeder D."/>
            <person name="de Vargas C."/>
            <person name="Verret F."/>
            <person name="von Dassow P."/>
            <person name="Valentin K."/>
            <person name="Van de Peer Y."/>
            <person name="Wheeler G."/>
            <person name="Dacks J.B."/>
            <person name="Delwiche C.F."/>
            <person name="Dyhrman S.T."/>
            <person name="Glockner G."/>
            <person name="John U."/>
            <person name="Richards T."/>
            <person name="Worden A.Z."/>
            <person name="Zhang X."/>
            <person name="Grigoriev I.V."/>
            <person name="Allen A.E."/>
            <person name="Bidle K."/>
            <person name="Borodovsky M."/>
            <person name="Bowler C."/>
            <person name="Brownlee C."/>
            <person name="Cock J.M."/>
            <person name="Elias M."/>
            <person name="Gladyshev V.N."/>
            <person name="Groth M."/>
            <person name="Guda C."/>
            <person name="Hadaegh A."/>
            <person name="Iglesias-Rodriguez M.D."/>
            <person name="Jenkins J."/>
            <person name="Jones B.M."/>
            <person name="Lawson T."/>
            <person name="Leese F."/>
            <person name="Lindquist E."/>
            <person name="Lobanov A."/>
            <person name="Lomsadze A."/>
            <person name="Malik S.B."/>
            <person name="Marsh M.E."/>
            <person name="Mackinder L."/>
            <person name="Mock T."/>
            <person name="Mueller-Roeber B."/>
            <person name="Pagarete A."/>
            <person name="Parker M."/>
            <person name="Probert I."/>
            <person name="Quesneville H."/>
            <person name="Raines C."/>
            <person name="Rensing S.A."/>
            <person name="Riano-Pachon D.M."/>
            <person name="Richier S."/>
            <person name="Rokitta S."/>
            <person name="Shiraiwa Y."/>
            <person name="Soanes D.M."/>
            <person name="van der Giezen M."/>
            <person name="Wahlund T.M."/>
            <person name="Williams B."/>
            <person name="Wilson W."/>
            <person name="Wolfe G."/>
            <person name="Wurch L.L."/>
        </authorList>
    </citation>
    <scope>NUCLEOTIDE SEQUENCE</scope>
</reference>
<dbReference type="PaxDb" id="2903-EOD16876"/>
<dbReference type="PROSITE" id="PS00080">
    <property type="entry name" value="MULTICOPPER_OXIDASE2"/>
    <property type="match status" value="1"/>
</dbReference>
<evidence type="ECO:0000259" key="2">
    <source>
        <dbReference type="Pfam" id="PF07731"/>
    </source>
</evidence>
<name>A0A0D3J041_EMIH1</name>
<dbReference type="Pfam" id="PF07731">
    <property type="entry name" value="Cu-oxidase_2"/>
    <property type="match status" value="1"/>
</dbReference>
<dbReference type="KEGG" id="ehx:EMIHUDRAFT_210481"/>